<dbReference type="OrthoDB" id="3573904at2"/>
<dbReference type="EMBL" id="BJVJ01000011">
    <property type="protein sequence ID" value="GEL22652.1"/>
    <property type="molecule type" value="Genomic_DNA"/>
</dbReference>
<evidence type="ECO:0000313" key="2">
    <source>
        <dbReference type="EMBL" id="GEL22652.1"/>
    </source>
</evidence>
<dbReference type="InterPro" id="IPR032710">
    <property type="entry name" value="NTF2-like_dom_sf"/>
</dbReference>
<comment type="caution">
    <text evidence="2">The sequence shown here is derived from an EMBL/GenBank/DDBJ whole genome shotgun (WGS) entry which is preliminary data.</text>
</comment>
<proteinExistence type="predicted"/>
<keyword evidence="3" id="KW-1185">Reference proteome</keyword>
<dbReference type="SUPFAM" id="SSF54427">
    <property type="entry name" value="NTF2-like"/>
    <property type="match status" value="1"/>
</dbReference>
<dbReference type="Gene3D" id="3.10.450.50">
    <property type="match status" value="1"/>
</dbReference>
<dbReference type="Proteomes" id="UP000321685">
    <property type="component" value="Unassembled WGS sequence"/>
</dbReference>
<dbReference type="Pfam" id="PF12680">
    <property type="entry name" value="SnoaL_2"/>
    <property type="match status" value="1"/>
</dbReference>
<dbReference type="RefSeq" id="WP_147104325.1">
    <property type="nucleotide sequence ID" value="NZ_BJVJ01000011.1"/>
</dbReference>
<reference evidence="2 3" key="1">
    <citation type="submission" date="2019-07" db="EMBL/GenBank/DDBJ databases">
        <title>Whole genome shotgun sequence of Pseudonocardia sulfidoxydans NBRC 16205.</title>
        <authorList>
            <person name="Hosoyama A."/>
            <person name="Uohara A."/>
            <person name="Ohji S."/>
            <person name="Ichikawa N."/>
        </authorList>
    </citation>
    <scope>NUCLEOTIDE SEQUENCE [LARGE SCALE GENOMIC DNA]</scope>
    <source>
        <strain evidence="2 3">NBRC 16205</strain>
    </source>
</reference>
<sequence>MSRVVVERYFAALNSGRFVALADVFAPDVEILTVGAAPVHGRDAALAHFPAVLASYPEHEDRVTRWIEAPGVAVCEITFRGRLADGRVVAFDALDVFDVVDGLIVRVRTWFDTRDVHRQVRGR</sequence>
<feature type="domain" description="SnoaL-like" evidence="1">
    <location>
        <begin position="6"/>
        <end position="107"/>
    </location>
</feature>
<name>A0A511DCY1_9PSEU</name>
<dbReference type="AlphaFoldDB" id="A0A511DCY1"/>
<evidence type="ECO:0000313" key="3">
    <source>
        <dbReference type="Proteomes" id="UP000321685"/>
    </source>
</evidence>
<organism evidence="2 3">
    <name type="scientific">Pseudonocardia sulfidoxydans NBRC 16205</name>
    <dbReference type="NCBI Taxonomy" id="1223511"/>
    <lineage>
        <taxon>Bacteria</taxon>
        <taxon>Bacillati</taxon>
        <taxon>Actinomycetota</taxon>
        <taxon>Actinomycetes</taxon>
        <taxon>Pseudonocardiales</taxon>
        <taxon>Pseudonocardiaceae</taxon>
        <taxon>Pseudonocardia</taxon>
    </lineage>
</organism>
<accession>A0A511DCY1</accession>
<protein>
    <recommendedName>
        <fullName evidence="1">SnoaL-like domain-containing protein</fullName>
    </recommendedName>
</protein>
<gene>
    <name evidence="2" type="ORF">PSU4_16060</name>
</gene>
<dbReference type="InterPro" id="IPR037401">
    <property type="entry name" value="SnoaL-like"/>
</dbReference>
<evidence type="ECO:0000259" key="1">
    <source>
        <dbReference type="Pfam" id="PF12680"/>
    </source>
</evidence>